<organism evidence="3 4">
    <name type="scientific">Candidatus Methylobacter oryzae</name>
    <dbReference type="NCBI Taxonomy" id="2497749"/>
    <lineage>
        <taxon>Bacteria</taxon>
        <taxon>Pseudomonadati</taxon>
        <taxon>Pseudomonadota</taxon>
        <taxon>Gammaproteobacteria</taxon>
        <taxon>Methylococcales</taxon>
        <taxon>Methylococcaceae</taxon>
        <taxon>Methylobacter</taxon>
    </lineage>
</organism>
<name>A0ABY3C6U4_9GAMM</name>
<dbReference type="Gene3D" id="2.40.420.20">
    <property type="match status" value="1"/>
</dbReference>
<keyword evidence="4" id="KW-1185">Reference proteome</keyword>
<reference evidence="3 4" key="1">
    <citation type="journal article" date="2019" name="Antonie Van Leeuwenhoek">
        <title>Description of 'Ca. Methylobacter oryzae' KRF1, a novel species from the environmentally important Methylobacter clade 2.</title>
        <authorList>
            <person name="Khatri K."/>
            <person name="Mohite J.A."/>
            <person name="Pandit P.S."/>
            <person name="Bahulikar R."/>
            <person name="Rahalkar M.C."/>
        </authorList>
    </citation>
    <scope>NUCLEOTIDE SEQUENCE [LARGE SCALE GENOMIC DNA]</scope>
    <source>
        <strain evidence="3 4">KRF1</strain>
    </source>
</reference>
<comment type="caution">
    <text evidence="3">The sequence shown here is derived from an EMBL/GenBank/DDBJ whole genome shotgun (WGS) entry which is preliminary data.</text>
</comment>
<proteinExistence type="predicted"/>
<dbReference type="SUPFAM" id="SSF111369">
    <property type="entry name" value="HlyD-like secretion proteins"/>
    <property type="match status" value="1"/>
</dbReference>
<protein>
    <recommendedName>
        <fullName evidence="5">Efflux RND transporter periplasmic adaptor subunit</fullName>
    </recommendedName>
</protein>
<dbReference type="Gene3D" id="1.10.287.470">
    <property type="entry name" value="Helix hairpin bin"/>
    <property type="match status" value="1"/>
</dbReference>
<evidence type="ECO:0000313" key="3">
    <source>
        <dbReference type="EMBL" id="TRW91281.1"/>
    </source>
</evidence>
<feature type="chain" id="PRO_5047272021" description="Efflux RND transporter periplasmic adaptor subunit" evidence="2">
    <location>
        <begin position="20"/>
        <end position="333"/>
    </location>
</feature>
<dbReference type="Proteomes" id="UP000733744">
    <property type="component" value="Unassembled WGS sequence"/>
</dbReference>
<evidence type="ECO:0000256" key="1">
    <source>
        <dbReference type="ARBA" id="ARBA00022448"/>
    </source>
</evidence>
<dbReference type="PANTHER" id="PTHR30097">
    <property type="entry name" value="CATION EFFLUX SYSTEM PROTEIN CUSB"/>
    <property type="match status" value="1"/>
</dbReference>
<dbReference type="InterPro" id="IPR051909">
    <property type="entry name" value="MFP_Cation_Efflux"/>
</dbReference>
<dbReference type="EMBL" id="RYFG02000113">
    <property type="protein sequence ID" value="TRW91281.1"/>
    <property type="molecule type" value="Genomic_DNA"/>
</dbReference>
<evidence type="ECO:0000313" key="4">
    <source>
        <dbReference type="Proteomes" id="UP000733744"/>
    </source>
</evidence>
<accession>A0ABY3C6U4</accession>
<gene>
    <name evidence="3" type="ORF">EKO24_017035</name>
</gene>
<sequence length="333" mass="36368">MKVLLIACLFILNINAAFADDDDKPAAKLPNNTVALGTVLLSAKAQTLSGLQTITLTPVSHHPEFTAYGKAVNIQPLVDLRHRYLVTLSERGGAAARFQQAEQNIKRQQDLYREGATSKHNLQIQQAQWQTDKAQVDASSVQGKAILDEARLSWGKKLADWALTTGSDPLSGFLSGQKRLLHITLPVNKQLASDIHSIDVEAAGNRSTAGKAELISIAPQTDTTVQGESYFFETDGSRIRTGMRVVAWIPEQDEGRDGVIVPKSAVVWYMDQAFVYIKNADEQFSRRVIDQYSVTAGGYFVGNGLSAGEQLVVTGGQMLLSEELRGQIPDEDD</sequence>
<evidence type="ECO:0008006" key="5">
    <source>
        <dbReference type="Google" id="ProtNLM"/>
    </source>
</evidence>
<feature type="signal peptide" evidence="2">
    <location>
        <begin position="1"/>
        <end position="19"/>
    </location>
</feature>
<dbReference type="PANTHER" id="PTHR30097:SF4">
    <property type="entry name" value="SLR6042 PROTEIN"/>
    <property type="match status" value="1"/>
</dbReference>
<evidence type="ECO:0000256" key="2">
    <source>
        <dbReference type="SAM" id="SignalP"/>
    </source>
</evidence>
<keyword evidence="2" id="KW-0732">Signal</keyword>
<keyword evidence="1" id="KW-0813">Transport</keyword>
<dbReference type="RefSeq" id="WP_127027894.1">
    <property type="nucleotide sequence ID" value="NZ_RYFG02000113.1"/>
</dbReference>